<feature type="compositionally biased region" description="Polar residues" evidence="9">
    <location>
        <begin position="163"/>
        <end position="172"/>
    </location>
</feature>
<evidence type="ECO:0000256" key="4">
    <source>
        <dbReference type="ARBA" id="ARBA00022723"/>
    </source>
</evidence>
<evidence type="ECO:0000256" key="9">
    <source>
        <dbReference type="SAM" id="MobiDB-lite"/>
    </source>
</evidence>
<feature type="compositionally biased region" description="Polar residues" evidence="9">
    <location>
        <begin position="279"/>
        <end position="288"/>
    </location>
</feature>
<feature type="compositionally biased region" description="Polar residues" evidence="9">
    <location>
        <begin position="136"/>
        <end position="154"/>
    </location>
</feature>
<dbReference type="Pfam" id="PF13639">
    <property type="entry name" value="zf-RING_2"/>
    <property type="match status" value="1"/>
</dbReference>
<dbReference type="EMBL" id="CM007385">
    <property type="protein sequence ID" value="ONK67927.1"/>
    <property type="molecule type" value="Genomic_DNA"/>
</dbReference>
<evidence type="ECO:0000256" key="5">
    <source>
        <dbReference type="ARBA" id="ARBA00022771"/>
    </source>
</evidence>
<dbReference type="SUPFAM" id="SSF57850">
    <property type="entry name" value="RING/U-box"/>
    <property type="match status" value="1"/>
</dbReference>
<dbReference type="InterPro" id="IPR045191">
    <property type="entry name" value="MBR1/2-like"/>
</dbReference>
<evidence type="ECO:0000259" key="10">
    <source>
        <dbReference type="PROSITE" id="PS50089"/>
    </source>
</evidence>
<protein>
    <recommendedName>
        <fullName evidence="2">RING-type E3 ubiquitin transferase</fullName>
        <ecNumber evidence="2">2.3.2.27</ecNumber>
    </recommendedName>
</protein>
<dbReference type="PROSITE" id="PS50089">
    <property type="entry name" value="ZF_RING_2"/>
    <property type="match status" value="1"/>
</dbReference>
<name>A0A5P1ES35_ASPOF</name>
<feature type="region of interest" description="Disordered" evidence="9">
    <location>
        <begin position="125"/>
        <end position="201"/>
    </location>
</feature>
<evidence type="ECO:0000256" key="1">
    <source>
        <dbReference type="ARBA" id="ARBA00000900"/>
    </source>
</evidence>
<dbReference type="PANTHER" id="PTHR22937">
    <property type="entry name" value="E3 UBIQUITIN-PROTEIN LIGASE RNF165"/>
    <property type="match status" value="1"/>
</dbReference>
<dbReference type="InterPro" id="IPR001841">
    <property type="entry name" value="Znf_RING"/>
</dbReference>
<feature type="compositionally biased region" description="Polar residues" evidence="9">
    <location>
        <begin position="1"/>
        <end position="19"/>
    </location>
</feature>
<accession>A0A5P1ES35</accession>
<feature type="region of interest" description="Disordered" evidence="9">
    <location>
        <begin position="1"/>
        <end position="23"/>
    </location>
</feature>
<dbReference type="InterPro" id="IPR013083">
    <property type="entry name" value="Znf_RING/FYVE/PHD"/>
</dbReference>
<comment type="catalytic activity">
    <reaction evidence="1">
        <text>S-ubiquitinyl-[E2 ubiquitin-conjugating enzyme]-L-cysteine + [acceptor protein]-L-lysine = [E2 ubiquitin-conjugating enzyme]-L-cysteine + N(6)-ubiquitinyl-[acceptor protein]-L-lysine.</text>
        <dbReference type="EC" id="2.3.2.27"/>
    </reaction>
</comment>
<dbReference type="CDD" id="cd16469">
    <property type="entry name" value="RING-H2_RNF24-like"/>
    <property type="match status" value="1"/>
</dbReference>
<evidence type="ECO:0000313" key="12">
    <source>
        <dbReference type="Proteomes" id="UP000243459"/>
    </source>
</evidence>
<evidence type="ECO:0000256" key="6">
    <source>
        <dbReference type="ARBA" id="ARBA00022786"/>
    </source>
</evidence>
<keyword evidence="4" id="KW-0479">Metal-binding</keyword>
<evidence type="ECO:0000256" key="8">
    <source>
        <dbReference type="PROSITE-ProRule" id="PRU00175"/>
    </source>
</evidence>
<evidence type="ECO:0000256" key="3">
    <source>
        <dbReference type="ARBA" id="ARBA00022679"/>
    </source>
</evidence>
<dbReference type="EC" id="2.3.2.27" evidence="2"/>
<organism evidence="11 12">
    <name type="scientific">Asparagus officinalis</name>
    <name type="common">Garden asparagus</name>
    <dbReference type="NCBI Taxonomy" id="4686"/>
    <lineage>
        <taxon>Eukaryota</taxon>
        <taxon>Viridiplantae</taxon>
        <taxon>Streptophyta</taxon>
        <taxon>Embryophyta</taxon>
        <taxon>Tracheophyta</taxon>
        <taxon>Spermatophyta</taxon>
        <taxon>Magnoliopsida</taxon>
        <taxon>Liliopsida</taxon>
        <taxon>Asparagales</taxon>
        <taxon>Asparagaceae</taxon>
        <taxon>Asparagoideae</taxon>
        <taxon>Asparagus</taxon>
    </lineage>
</organism>
<keyword evidence="6" id="KW-0833">Ubl conjugation pathway</keyword>
<feature type="region of interest" description="Disordered" evidence="9">
    <location>
        <begin position="279"/>
        <end position="319"/>
    </location>
</feature>
<dbReference type="GO" id="GO:0061630">
    <property type="term" value="F:ubiquitin protein ligase activity"/>
    <property type="evidence" value="ECO:0007669"/>
    <property type="project" value="UniProtKB-EC"/>
</dbReference>
<keyword evidence="12" id="KW-1185">Reference proteome</keyword>
<keyword evidence="3" id="KW-0808">Transferase</keyword>
<proteinExistence type="predicted"/>
<evidence type="ECO:0000313" key="11">
    <source>
        <dbReference type="EMBL" id="ONK67927.1"/>
    </source>
</evidence>
<keyword evidence="7" id="KW-0862">Zinc</keyword>
<feature type="domain" description="RING-type" evidence="10">
    <location>
        <begin position="534"/>
        <end position="575"/>
    </location>
</feature>
<dbReference type="Gramene" id="ONK67927">
    <property type="protein sequence ID" value="ONK67927"/>
    <property type="gene ID" value="A4U43_C05F5280"/>
</dbReference>
<dbReference type="Proteomes" id="UP000243459">
    <property type="component" value="Chromosome 5"/>
</dbReference>
<dbReference type="AlphaFoldDB" id="A0A5P1ES35"/>
<reference evidence="12" key="1">
    <citation type="journal article" date="2017" name="Nat. Commun.">
        <title>The asparagus genome sheds light on the origin and evolution of a young Y chromosome.</title>
        <authorList>
            <person name="Harkess A."/>
            <person name="Zhou J."/>
            <person name="Xu C."/>
            <person name="Bowers J.E."/>
            <person name="Van der Hulst R."/>
            <person name="Ayyampalayam S."/>
            <person name="Mercati F."/>
            <person name="Riccardi P."/>
            <person name="McKain M.R."/>
            <person name="Kakrana A."/>
            <person name="Tang H."/>
            <person name="Ray J."/>
            <person name="Groenendijk J."/>
            <person name="Arikit S."/>
            <person name="Mathioni S.M."/>
            <person name="Nakano M."/>
            <person name="Shan H."/>
            <person name="Telgmann-Rauber A."/>
            <person name="Kanno A."/>
            <person name="Yue Z."/>
            <person name="Chen H."/>
            <person name="Li W."/>
            <person name="Chen Y."/>
            <person name="Xu X."/>
            <person name="Zhang Y."/>
            <person name="Luo S."/>
            <person name="Chen H."/>
            <person name="Gao J."/>
            <person name="Mao Z."/>
            <person name="Pires J.C."/>
            <person name="Luo M."/>
            <person name="Kudrna D."/>
            <person name="Wing R.A."/>
            <person name="Meyers B.C."/>
            <person name="Yi K."/>
            <person name="Kong H."/>
            <person name="Lavrijsen P."/>
            <person name="Sunseri F."/>
            <person name="Falavigna A."/>
            <person name="Ye Y."/>
            <person name="Leebens-Mack J.H."/>
            <person name="Chen G."/>
        </authorList>
    </citation>
    <scope>NUCLEOTIDE SEQUENCE [LARGE SCALE GENOMIC DNA]</scope>
    <source>
        <strain evidence="12">cv. DH0086</strain>
    </source>
</reference>
<dbReference type="GO" id="GO:0008270">
    <property type="term" value="F:zinc ion binding"/>
    <property type="evidence" value="ECO:0007669"/>
    <property type="project" value="UniProtKB-KW"/>
</dbReference>
<dbReference type="SMART" id="SM00184">
    <property type="entry name" value="RING"/>
    <property type="match status" value="1"/>
</dbReference>
<dbReference type="OrthoDB" id="8062037at2759"/>
<keyword evidence="5 8" id="KW-0863">Zinc-finger</keyword>
<gene>
    <name evidence="11" type="ORF">A4U43_C05F5280</name>
</gene>
<evidence type="ECO:0000256" key="7">
    <source>
        <dbReference type="ARBA" id="ARBA00022833"/>
    </source>
</evidence>
<dbReference type="PANTHER" id="PTHR22937:SF65">
    <property type="entry name" value="E3 UBIQUITIN-PROTEIN LIGASE ARK2C"/>
    <property type="match status" value="1"/>
</dbReference>
<evidence type="ECO:0000256" key="2">
    <source>
        <dbReference type="ARBA" id="ARBA00012483"/>
    </source>
</evidence>
<dbReference type="Gene3D" id="3.30.40.10">
    <property type="entry name" value="Zinc/RING finger domain, C3HC4 (zinc finger)"/>
    <property type="match status" value="1"/>
</dbReference>
<sequence length="583" mass="64989">MEQRNSFDIPQTPTVNHDQIWSRPHPDPSLHLGAGNESFMLPTNDAARAVALRPNAYPSSSYSNYTATNNGPSFGPYLHPSSTASSSWFPPNQALYGLPPYLDQYGSNIVEPHAEILRASFKRKSPTRPLAETRENSTGYYIANSPSNPRTSFNPLLPEPMTWPQSQSSDTLRVSHGYRNDYQLGSREDSRRNVRSRHNYHTRVESNPTVAYPSSNLPHFHGAGNSSGLRMGGYSSQMPMAAQGRNLSSDFTFNYGNSSSHSMGGHLSHAQMPISVQGRNLSSDSSFSYAGPSMGGHSRHARMPTATQGRDLSSDSSFSYDSSQSFARSGVTNTTFGANRVFQPNSNWRSNAIPLPTPHEPFTQGIGANTHSFNQISNSYRPISSYTPVDVEGGGPSPMETVVSSRYFSPFSITERRSYRNRRTRSPYSRSQRRISYNRSQSSYYGDNTYMILLSEVAAVIDESTLFVFLSWFDEHREMRLDADNMSYEELLALEDRIGIVTRGLSEESISGCLEETTYCLSNQTEDGREEEKCVICLEGYKDRDKLGRLNCGHNFHVDCIKNWLVVKNACPLCKAAAVRDST</sequence>